<feature type="domain" description="Radical SAM core" evidence="8">
    <location>
        <begin position="87"/>
        <end position="317"/>
    </location>
</feature>
<dbReference type="AlphaFoldDB" id="A0A6J4J2E3"/>
<dbReference type="SFLD" id="SFLDG01060">
    <property type="entry name" value="BATS_domain_containing"/>
    <property type="match status" value="1"/>
</dbReference>
<protein>
    <submittedName>
        <fullName evidence="9">2-iminoacetate synthase (ThiH)</fullName>
        <ecNumber evidence="9">4.1.99.19</ecNumber>
    </submittedName>
</protein>
<sequence length="397" mass="42555">MSTTPVALDSRPDGVPEHSAAADFLATDLTGALALAATATAADVDRALRATRRSLADLGALLSPAAAGRLEDMAALAHAASVRRFGRVVRLFAPLYLSNECVSTCTYCGFSSGNEIARRTLSPAEVAAEARTLTERGFRHLLLVAGEHARIISKDYLVECVSALAADVPSVSLETQVWDTATYRRLVEAGCEGLVVYQEVYDRDTYAAVHLKGKKRNYDWRLAAPDRAAEAGMRSLSLGALLGLEPDWRSDVVAVAAHASALLRRWWRCEVAVSLPRMRPAAGDFEPARPVTDREYVQILCALRLALPDVGITLSTRESPAFRDAAFKLGVTQMSAGSQTEPGGYAEPGGAEPQFEVSDTRSPAEVAAALRAAGYDPVWKDTIGARVSDAYPAQSRH</sequence>
<dbReference type="GO" id="GO:0005506">
    <property type="term" value="F:iron ion binding"/>
    <property type="evidence" value="ECO:0007669"/>
    <property type="project" value="InterPro"/>
</dbReference>
<dbReference type="GO" id="GO:0051539">
    <property type="term" value="F:4 iron, 4 sulfur cluster binding"/>
    <property type="evidence" value="ECO:0007669"/>
    <property type="project" value="UniProtKB-KW"/>
</dbReference>
<proteinExistence type="predicted"/>
<feature type="compositionally biased region" description="Low complexity" evidence="7">
    <location>
        <begin position="341"/>
        <end position="353"/>
    </location>
</feature>
<dbReference type="SUPFAM" id="SSF102114">
    <property type="entry name" value="Radical SAM enzymes"/>
    <property type="match status" value="1"/>
</dbReference>
<dbReference type="InterPro" id="IPR007197">
    <property type="entry name" value="rSAM"/>
</dbReference>
<feature type="region of interest" description="Disordered" evidence="7">
    <location>
        <begin position="335"/>
        <end position="360"/>
    </location>
</feature>
<evidence type="ECO:0000256" key="1">
    <source>
        <dbReference type="ARBA" id="ARBA00001966"/>
    </source>
</evidence>
<dbReference type="SFLD" id="SFLDS00029">
    <property type="entry name" value="Radical_SAM"/>
    <property type="match status" value="1"/>
</dbReference>
<comment type="cofactor">
    <cofactor evidence="1">
        <name>[4Fe-4S] cluster</name>
        <dbReference type="ChEBI" id="CHEBI:49883"/>
    </cofactor>
</comment>
<dbReference type="Gene3D" id="3.20.20.70">
    <property type="entry name" value="Aldolase class I"/>
    <property type="match status" value="1"/>
</dbReference>
<dbReference type="InterPro" id="IPR010722">
    <property type="entry name" value="BATS_dom"/>
</dbReference>
<evidence type="ECO:0000256" key="5">
    <source>
        <dbReference type="ARBA" id="ARBA00023004"/>
    </source>
</evidence>
<dbReference type="EC" id="4.1.99.19" evidence="9"/>
<evidence type="ECO:0000259" key="8">
    <source>
        <dbReference type="PROSITE" id="PS51918"/>
    </source>
</evidence>
<keyword evidence="6" id="KW-0411">Iron-sulfur</keyword>
<evidence type="ECO:0000313" key="9">
    <source>
        <dbReference type="EMBL" id="CAA9268580.1"/>
    </source>
</evidence>
<keyword evidence="9" id="KW-0456">Lyase</keyword>
<gene>
    <name evidence="9" type="ORF">AVDCRST_MAG10-3185</name>
</gene>
<dbReference type="SFLD" id="SFLDF00301">
    <property type="entry name" value="2-iminoacetate_synthase_(ThiH)"/>
    <property type="match status" value="1"/>
</dbReference>
<dbReference type="CDD" id="cd01335">
    <property type="entry name" value="Radical_SAM"/>
    <property type="match status" value="1"/>
</dbReference>
<organism evidence="9">
    <name type="scientific">uncultured Acidimicrobiales bacterium</name>
    <dbReference type="NCBI Taxonomy" id="310071"/>
    <lineage>
        <taxon>Bacteria</taxon>
        <taxon>Bacillati</taxon>
        <taxon>Actinomycetota</taxon>
        <taxon>Acidimicrobiia</taxon>
        <taxon>Acidimicrobiales</taxon>
        <taxon>environmental samples</taxon>
    </lineage>
</organism>
<dbReference type="GO" id="GO:0036355">
    <property type="term" value="F:2-iminoacetate synthase activity"/>
    <property type="evidence" value="ECO:0007669"/>
    <property type="project" value="UniProtKB-EC"/>
</dbReference>
<evidence type="ECO:0000256" key="2">
    <source>
        <dbReference type="ARBA" id="ARBA00022485"/>
    </source>
</evidence>
<dbReference type="Pfam" id="PF04055">
    <property type="entry name" value="Radical_SAM"/>
    <property type="match status" value="1"/>
</dbReference>
<name>A0A6J4J2E3_9ACTN</name>
<dbReference type="InterPro" id="IPR012726">
    <property type="entry name" value="ThiH"/>
</dbReference>
<accession>A0A6J4J2E3</accession>
<evidence type="ECO:0000256" key="4">
    <source>
        <dbReference type="ARBA" id="ARBA00022723"/>
    </source>
</evidence>
<keyword evidence="4" id="KW-0479">Metal-binding</keyword>
<dbReference type="SMART" id="SM00876">
    <property type="entry name" value="BATS"/>
    <property type="match status" value="1"/>
</dbReference>
<reference evidence="9" key="1">
    <citation type="submission" date="2020-02" db="EMBL/GenBank/DDBJ databases">
        <authorList>
            <person name="Meier V. D."/>
        </authorList>
    </citation>
    <scope>NUCLEOTIDE SEQUENCE</scope>
    <source>
        <strain evidence="9">AVDCRST_MAG10</strain>
    </source>
</reference>
<dbReference type="InterPro" id="IPR034428">
    <property type="entry name" value="ThiH/NoCL/HydG-like"/>
</dbReference>
<keyword evidence="5" id="KW-0408">Iron</keyword>
<dbReference type="Pfam" id="PF06968">
    <property type="entry name" value="BATS"/>
    <property type="match status" value="1"/>
</dbReference>
<dbReference type="NCBIfam" id="TIGR02351">
    <property type="entry name" value="thiH"/>
    <property type="match status" value="1"/>
</dbReference>
<dbReference type="EMBL" id="CADCTB010000193">
    <property type="protein sequence ID" value="CAA9268580.1"/>
    <property type="molecule type" value="Genomic_DNA"/>
</dbReference>
<dbReference type="PROSITE" id="PS51918">
    <property type="entry name" value="RADICAL_SAM"/>
    <property type="match status" value="1"/>
</dbReference>
<dbReference type="InterPro" id="IPR058240">
    <property type="entry name" value="rSAM_sf"/>
</dbReference>
<dbReference type="InterPro" id="IPR013785">
    <property type="entry name" value="Aldolase_TIM"/>
</dbReference>
<keyword evidence="3" id="KW-0949">S-adenosyl-L-methionine</keyword>
<evidence type="ECO:0000256" key="3">
    <source>
        <dbReference type="ARBA" id="ARBA00022691"/>
    </source>
</evidence>
<evidence type="ECO:0000256" key="7">
    <source>
        <dbReference type="SAM" id="MobiDB-lite"/>
    </source>
</evidence>
<keyword evidence="2" id="KW-0004">4Fe-4S</keyword>
<dbReference type="SFLD" id="SFLDG01081">
    <property type="entry name" value="cleavage_of_the_Ca-Cb_bond_in"/>
    <property type="match status" value="1"/>
</dbReference>
<dbReference type="PANTHER" id="PTHR43583:SF1">
    <property type="entry name" value="2-IMINOACETATE SYNTHASE"/>
    <property type="match status" value="1"/>
</dbReference>
<dbReference type="PANTHER" id="PTHR43583">
    <property type="entry name" value="2-IMINOACETATE SYNTHASE"/>
    <property type="match status" value="1"/>
</dbReference>
<evidence type="ECO:0000256" key="6">
    <source>
        <dbReference type="ARBA" id="ARBA00023014"/>
    </source>
</evidence>